<dbReference type="SUPFAM" id="SSF56112">
    <property type="entry name" value="Protein kinase-like (PK-like)"/>
    <property type="match status" value="1"/>
</dbReference>
<evidence type="ECO:0000256" key="3">
    <source>
        <dbReference type="ARBA" id="ARBA00022741"/>
    </source>
</evidence>
<keyword evidence="1" id="KW-0723">Serine/threonine-protein kinase</keyword>
<keyword evidence="3" id="KW-0547">Nucleotide-binding</keyword>
<feature type="domain" description="Alpha-type protein kinase" evidence="7">
    <location>
        <begin position="362"/>
        <end position="596"/>
    </location>
</feature>
<evidence type="ECO:0000256" key="6">
    <source>
        <dbReference type="SAM" id="MobiDB-lite"/>
    </source>
</evidence>
<evidence type="ECO:0000313" key="9">
    <source>
        <dbReference type="Proteomes" id="UP000284842"/>
    </source>
</evidence>
<keyword evidence="4" id="KW-0418">Kinase</keyword>
<evidence type="ECO:0000256" key="1">
    <source>
        <dbReference type="ARBA" id="ARBA00022527"/>
    </source>
</evidence>
<evidence type="ECO:0000256" key="4">
    <source>
        <dbReference type="ARBA" id="ARBA00022777"/>
    </source>
</evidence>
<dbReference type="GO" id="GO:0004674">
    <property type="term" value="F:protein serine/threonine kinase activity"/>
    <property type="evidence" value="ECO:0007669"/>
    <property type="project" value="UniProtKB-KW"/>
</dbReference>
<name>A0A409YF67_9AGAR</name>
<evidence type="ECO:0000256" key="2">
    <source>
        <dbReference type="ARBA" id="ARBA00022679"/>
    </source>
</evidence>
<dbReference type="GO" id="GO:0031037">
    <property type="term" value="P:myosin II filament disassembly"/>
    <property type="evidence" value="ECO:0007669"/>
    <property type="project" value="TreeGrafter"/>
</dbReference>
<dbReference type="Pfam" id="PF02816">
    <property type="entry name" value="Alpha_kinase"/>
    <property type="match status" value="1"/>
</dbReference>
<feature type="region of interest" description="Disordered" evidence="6">
    <location>
        <begin position="597"/>
        <end position="655"/>
    </location>
</feature>
<dbReference type="InterPro" id="IPR051852">
    <property type="entry name" value="Alpha-type_PK"/>
</dbReference>
<gene>
    <name evidence="8" type="ORF">CVT24_001540</name>
</gene>
<dbReference type="PROSITE" id="PS51158">
    <property type="entry name" value="ALPHA_KINASE"/>
    <property type="match status" value="1"/>
</dbReference>
<dbReference type="PANTHER" id="PTHR45992">
    <property type="entry name" value="EUKARYOTIC ELONGATION FACTOR 2 KINASE-RELATED"/>
    <property type="match status" value="1"/>
</dbReference>
<sequence length="655" mass="70699">MDLQLCQSSVGDGCGGYFANKSSPGLCAKCHRLSELTEGSPEYVAWKGVKQCSSCGLAWKNLTIETCGKCTMLGPAKPQSPTNDGSSKAQAAIEAARAARAKAMEARTQKLPPSNSSNSSSLHTTNGLAAARTNNTPNDSKIFITVRCRMKTSGESRRAQTSLEDDCGRWGKTWSKNDYMSEVLDDALSTINTTHWEKTFGMSLIRDEVEFRWAGNKIFSVPGTVTNTVGRVYAEYLTGDLVMAEYYGTTGEAGKPRKHGGLKGLAKMELELCIDKPSYMARREQAFEPSSTQLPSVRRKRSATTTSLAVEQSLLPKRRASEHLSGVLQSTFIRTPRPSSGAAPSGTTTVKLLKAHAVCDKQTCAMDISWPADATPFKGMLEKESFASGATKAVHKLSIGHDLYAAKRFIDIGMGENNVTAKQNEEYLVCELIRLKTAAWFLESFFETSKKENVDISRDIMVSQGYLMKEAGTPSLASGLETTEEAVWLVEPRRTKSVVKFSGTMAHPQRHDKVGITIVAFAHFVYQSSGGEVILADIQGSPMFVNGRDTVVLFDLMTHSPSSDSGIGDHGPEGIKAFIEQHCCNYMCDALSLESLKPTPKPKPTCKDKSKSKAPLAASISNSGGKGKSSNAAEAGSNSEHSADSDDDLYGSGST</sequence>
<dbReference type="EMBL" id="NHTK01001226">
    <property type="protein sequence ID" value="PPR01653.1"/>
    <property type="molecule type" value="Genomic_DNA"/>
</dbReference>
<proteinExistence type="predicted"/>
<evidence type="ECO:0000313" key="8">
    <source>
        <dbReference type="EMBL" id="PPR01653.1"/>
    </source>
</evidence>
<dbReference type="InterPro" id="IPR004166">
    <property type="entry name" value="a-kinase_dom"/>
</dbReference>
<dbReference type="SMART" id="SM00811">
    <property type="entry name" value="Alpha_kinase"/>
    <property type="match status" value="1"/>
</dbReference>
<dbReference type="Gene3D" id="3.20.200.10">
    <property type="entry name" value="MHCK/EF2 kinase"/>
    <property type="match status" value="1"/>
</dbReference>
<feature type="compositionally biased region" description="Polar residues" evidence="6">
    <location>
        <begin position="123"/>
        <end position="134"/>
    </location>
</feature>
<accession>A0A409YF67</accession>
<dbReference type="OrthoDB" id="2915404at2759"/>
<dbReference type="InterPro" id="IPR011009">
    <property type="entry name" value="Kinase-like_dom_sf"/>
</dbReference>
<feature type="compositionally biased region" description="Low complexity" evidence="6">
    <location>
        <begin position="89"/>
        <end position="98"/>
    </location>
</feature>
<keyword evidence="9" id="KW-1185">Reference proteome</keyword>
<comment type="caution">
    <text evidence="8">The sequence shown here is derived from an EMBL/GenBank/DDBJ whole genome shotgun (WGS) entry which is preliminary data.</text>
</comment>
<feature type="region of interest" description="Disordered" evidence="6">
    <location>
        <begin position="285"/>
        <end position="305"/>
    </location>
</feature>
<keyword evidence="5" id="KW-0067">ATP-binding</keyword>
<feature type="region of interest" description="Disordered" evidence="6">
    <location>
        <begin position="78"/>
        <end position="134"/>
    </location>
</feature>
<reference evidence="8 9" key="1">
    <citation type="journal article" date="2018" name="Evol. Lett.">
        <title>Horizontal gene cluster transfer increased hallucinogenic mushroom diversity.</title>
        <authorList>
            <person name="Reynolds H.T."/>
            <person name="Vijayakumar V."/>
            <person name="Gluck-Thaler E."/>
            <person name="Korotkin H.B."/>
            <person name="Matheny P.B."/>
            <person name="Slot J.C."/>
        </authorList>
    </citation>
    <scope>NUCLEOTIDE SEQUENCE [LARGE SCALE GENOMIC DNA]</scope>
    <source>
        <strain evidence="8 9">2629</strain>
    </source>
</reference>
<evidence type="ECO:0000259" key="7">
    <source>
        <dbReference type="PROSITE" id="PS51158"/>
    </source>
</evidence>
<dbReference type="GO" id="GO:1903013">
    <property type="term" value="P:response to differentiation-inducing factor 1"/>
    <property type="evidence" value="ECO:0007669"/>
    <property type="project" value="TreeGrafter"/>
</dbReference>
<dbReference type="InParanoid" id="A0A409YF67"/>
<dbReference type="GO" id="GO:0005524">
    <property type="term" value="F:ATP binding"/>
    <property type="evidence" value="ECO:0007669"/>
    <property type="project" value="UniProtKB-KW"/>
</dbReference>
<feature type="compositionally biased region" description="Low complexity" evidence="6">
    <location>
        <begin position="617"/>
        <end position="640"/>
    </location>
</feature>
<keyword evidence="2" id="KW-0808">Transferase</keyword>
<evidence type="ECO:0000256" key="5">
    <source>
        <dbReference type="ARBA" id="ARBA00022840"/>
    </source>
</evidence>
<dbReference type="PANTHER" id="PTHR45992:SF2">
    <property type="entry name" value="EUKARYOTIC ELONGATION FACTOR 2 KINASE"/>
    <property type="match status" value="1"/>
</dbReference>
<feature type="compositionally biased region" description="Polar residues" evidence="6">
    <location>
        <begin position="79"/>
        <end position="88"/>
    </location>
</feature>
<protein>
    <recommendedName>
        <fullName evidence="7">Alpha-type protein kinase domain-containing protein</fullName>
    </recommendedName>
</protein>
<dbReference type="Proteomes" id="UP000284842">
    <property type="component" value="Unassembled WGS sequence"/>
</dbReference>
<dbReference type="STRING" id="181874.A0A409YF67"/>
<dbReference type="CDD" id="cd04515">
    <property type="entry name" value="Alpha_kinase"/>
    <property type="match status" value="1"/>
</dbReference>
<dbReference type="AlphaFoldDB" id="A0A409YF67"/>
<feature type="compositionally biased region" description="Low complexity" evidence="6">
    <location>
        <begin position="111"/>
        <end position="122"/>
    </location>
</feature>
<organism evidence="8 9">
    <name type="scientific">Panaeolus cyanescens</name>
    <dbReference type="NCBI Taxonomy" id="181874"/>
    <lineage>
        <taxon>Eukaryota</taxon>
        <taxon>Fungi</taxon>
        <taxon>Dikarya</taxon>
        <taxon>Basidiomycota</taxon>
        <taxon>Agaricomycotina</taxon>
        <taxon>Agaricomycetes</taxon>
        <taxon>Agaricomycetidae</taxon>
        <taxon>Agaricales</taxon>
        <taxon>Agaricineae</taxon>
        <taxon>Galeropsidaceae</taxon>
        <taxon>Panaeolus</taxon>
    </lineage>
</organism>